<dbReference type="Gene3D" id="3.10.100.10">
    <property type="entry name" value="Mannose-Binding Protein A, subunit A"/>
    <property type="match status" value="1"/>
</dbReference>
<comment type="caution">
    <text evidence="3">The sequence shown here is derived from an EMBL/GenBank/DDBJ whole genome shotgun (WGS) entry which is preliminary data.</text>
</comment>
<keyword evidence="1" id="KW-0732">Signal</keyword>
<dbReference type="EMBL" id="CAXLJM020000158">
    <property type="protein sequence ID" value="CAL8143496.1"/>
    <property type="molecule type" value="Genomic_DNA"/>
</dbReference>
<proteinExistence type="predicted"/>
<evidence type="ECO:0000259" key="2">
    <source>
        <dbReference type="PROSITE" id="PS50041"/>
    </source>
</evidence>
<protein>
    <recommendedName>
        <fullName evidence="2">C-type lectin domain-containing protein</fullName>
    </recommendedName>
</protein>
<dbReference type="Pfam" id="PF00059">
    <property type="entry name" value="Lectin_C"/>
    <property type="match status" value="1"/>
</dbReference>
<accession>A0ABP1S4Z3</accession>
<dbReference type="SMART" id="SM00034">
    <property type="entry name" value="CLECT"/>
    <property type="match status" value="1"/>
</dbReference>
<organism evidence="3 4">
    <name type="scientific">Orchesella dallaii</name>
    <dbReference type="NCBI Taxonomy" id="48710"/>
    <lineage>
        <taxon>Eukaryota</taxon>
        <taxon>Metazoa</taxon>
        <taxon>Ecdysozoa</taxon>
        <taxon>Arthropoda</taxon>
        <taxon>Hexapoda</taxon>
        <taxon>Collembola</taxon>
        <taxon>Entomobryomorpha</taxon>
        <taxon>Entomobryoidea</taxon>
        <taxon>Orchesellidae</taxon>
        <taxon>Orchesellinae</taxon>
        <taxon>Orchesella</taxon>
    </lineage>
</organism>
<dbReference type="InterPro" id="IPR016187">
    <property type="entry name" value="CTDL_fold"/>
</dbReference>
<name>A0ABP1S4Z3_9HEXA</name>
<dbReference type="InterPro" id="IPR016186">
    <property type="entry name" value="C-type_lectin-like/link_sf"/>
</dbReference>
<feature type="signal peptide" evidence="1">
    <location>
        <begin position="1"/>
        <end position="26"/>
    </location>
</feature>
<reference evidence="3 4" key="1">
    <citation type="submission" date="2024-08" db="EMBL/GenBank/DDBJ databases">
        <authorList>
            <person name="Cucini C."/>
            <person name="Frati F."/>
        </authorList>
    </citation>
    <scope>NUCLEOTIDE SEQUENCE [LARGE SCALE GENOMIC DNA]</scope>
</reference>
<dbReference type="PROSITE" id="PS50041">
    <property type="entry name" value="C_TYPE_LECTIN_2"/>
    <property type="match status" value="1"/>
</dbReference>
<dbReference type="Proteomes" id="UP001642540">
    <property type="component" value="Unassembled WGS sequence"/>
</dbReference>
<evidence type="ECO:0000256" key="1">
    <source>
        <dbReference type="SAM" id="SignalP"/>
    </source>
</evidence>
<evidence type="ECO:0000313" key="4">
    <source>
        <dbReference type="Proteomes" id="UP001642540"/>
    </source>
</evidence>
<evidence type="ECO:0000313" key="3">
    <source>
        <dbReference type="EMBL" id="CAL8143496.1"/>
    </source>
</evidence>
<dbReference type="InterPro" id="IPR001304">
    <property type="entry name" value="C-type_lectin-like"/>
</dbReference>
<dbReference type="SUPFAM" id="SSF56436">
    <property type="entry name" value="C-type lectin-like"/>
    <property type="match status" value="1"/>
</dbReference>
<gene>
    <name evidence="3" type="ORF">ODALV1_LOCUS29629</name>
</gene>
<keyword evidence="4" id="KW-1185">Reference proteome</keyword>
<sequence>MEFRIVVAITIGILQLIVTAVNSAAAQPLDEASLKERAPRLINLGNVDGKNYFVDSSISRNWTAAKTYCQSLGMELATIMSSAQVAFLKSAYNSTTFIYTHWIDARDSFEERQYTWDNIGVAVTSLSSLPFGVGALRYQTCLSYHAATSPQISIYECETSRKTLCQT</sequence>
<feature type="domain" description="C-type lectin" evidence="2">
    <location>
        <begin position="47"/>
        <end position="166"/>
    </location>
</feature>
<feature type="chain" id="PRO_5046381821" description="C-type lectin domain-containing protein" evidence="1">
    <location>
        <begin position="27"/>
        <end position="167"/>
    </location>
</feature>
<dbReference type="CDD" id="cd00037">
    <property type="entry name" value="CLECT"/>
    <property type="match status" value="1"/>
</dbReference>